<evidence type="ECO:0000256" key="15">
    <source>
        <dbReference type="RuleBase" id="RU003750"/>
    </source>
</evidence>
<protein>
    <recommendedName>
        <fullName evidence="5">CDP-diacylglycerol--serine O-phosphatidyltransferase</fullName>
        <ecNumber evidence="4">2.7.8.8</ecNumber>
    </recommendedName>
    <alternativeName>
        <fullName evidence="14">Phosphatidylserine synthase</fullName>
    </alternativeName>
</protein>
<dbReference type="GO" id="GO:0003882">
    <property type="term" value="F:CDP-diacylglycerol-serine O-phosphatidyltransferase activity"/>
    <property type="evidence" value="ECO:0007669"/>
    <property type="project" value="UniProtKB-EC"/>
</dbReference>
<feature type="transmembrane region" description="Helical" evidence="16">
    <location>
        <begin position="195"/>
        <end position="211"/>
    </location>
</feature>
<feature type="transmembrane region" description="Helical" evidence="16">
    <location>
        <begin position="12"/>
        <end position="30"/>
    </location>
</feature>
<keyword evidence="6" id="KW-0444">Lipid biosynthesis</keyword>
<evidence type="ECO:0000256" key="16">
    <source>
        <dbReference type="SAM" id="Phobius"/>
    </source>
</evidence>
<dbReference type="KEGG" id="dpr:Despr_2537"/>
<dbReference type="InterPro" id="IPR000462">
    <property type="entry name" value="CDP-OH_P_trans"/>
</dbReference>
<name>A0A7U3YNK0_DESPD</name>
<evidence type="ECO:0000256" key="12">
    <source>
        <dbReference type="ARBA" id="ARBA00023209"/>
    </source>
</evidence>
<dbReference type="InterPro" id="IPR048254">
    <property type="entry name" value="CDP_ALCOHOL_P_TRANSF_CS"/>
</dbReference>
<dbReference type="InterPro" id="IPR043130">
    <property type="entry name" value="CDP-OH_PTrfase_TM_dom"/>
</dbReference>
<keyword evidence="13" id="KW-1208">Phospholipid metabolism</keyword>
<keyword evidence="8 16" id="KW-0812">Transmembrane</keyword>
<keyword evidence="10" id="KW-0443">Lipid metabolism</keyword>
<evidence type="ECO:0000256" key="10">
    <source>
        <dbReference type="ARBA" id="ARBA00023098"/>
    </source>
</evidence>
<keyword evidence="7 15" id="KW-0808">Transferase</keyword>
<dbReference type="Pfam" id="PF01066">
    <property type="entry name" value="CDP-OH_P_transf"/>
    <property type="match status" value="1"/>
</dbReference>
<comment type="subcellular location">
    <subcellularLocation>
        <location evidence="2">Endomembrane system</location>
        <topology evidence="2">Multi-pass membrane protein</topology>
    </subcellularLocation>
</comment>
<dbReference type="Gene3D" id="1.20.120.1760">
    <property type="match status" value="1"/>
</dbReference>
<feature type="transmembrane region" description="Helical" evidence="16">
    <location>
        <begin position="131"/>
        <end position="151"/>
    </location>
</feature>
<accession>A0A7U3YNK0</accession>
<feature type="transmembrane region" description="Helical" evidence="16">
    <location>
        <begin position="163"/>
        <end position="183"/>
    </location>
</feature>
<dbReference type="EC" id="2.7.8.8" evidence="4"/>
<evidence type="ECO:0000313" key="17">
    <source>
        <dbReference type="EMBL" id="ADW18674.1"/>
    </source>
</evidence>
<feature type="transmembrane region" description="Helical" evidence="16">
    <location>
        <begin position="36"/>
        <end position="53"/>
    </location>
</feature>
<evidence type="ECO:0000256" key="8">
    <source>
        <dbReference type="ARBA" id="ARBA00022692"/>
    </source>
</evidence>
<dbReference type="Proteomes" id="UP000006365">
    <property type="component" value="Chromosome"/>
</dbReference>
<dbReference type="AlphaFoldDB" id="A0A7U3YNK0"/>
<dbReference type="NCBIfam" id="TIGR00473">
    <property type="entry name" value="pssA"/>
    <property type="match status" value="1"/>
</dbReference>
<evidence type="ECO:0000256" key="11">
    <source>
        <dbReference type="ARBA" id="ARBA00023136"/>
    </source>
</evidence>
<evidence type="ECO:0000256" key="1">
    <source>
        <dbReference type="ARBA" id="ARBA00000287"/>
    </source>
</evidence>
<keyword evidence="18" id="KW-1185">Reference proteome</keyword>
<organism evidence="17 18">
    <name type="scientific">Desulfobulbus propionicus (strain ATCC 33891 / DSM 2032 / VKM B-1956 / 1pr3)</name>
    <dbReference type="NCBI Taxonomy" id="577650"/>
    <lineage>
        <taxon>Bacteria</taxon>
        <taxon>Pseudomonadati</taxon>
        <taxon>Thermodesulfobacteriota</taxon>
        <taxon>Desulfobulbia</taxon>
        <taxon>Desulfobulbales</taxon>
        <taxon>Desulfobulbaceae</taxon>
        <taxon>Desulfobulbus</taxon>
    </lineage>
</organism>
<dbReference type="GO" id="GO:0016020">
    <property type="term" value="C:membrane"/>
    <property type="evidence" value="ECO:0007669"/>
    <property type="project" value="InterPro"/>
</dbReference>
<comment type="similarity">
    <text evidence="3 15">Belongs to the CDP-alcohol phosphatidyltransferase class-I family.</text>
</comment>
<evidence type="ECO:0000256" key="9">
    <source>
        <dbReference type="ARBA" id="ARBA00022989"/>
    </source>
</evidence>
<evidence type="ECO:0000313" key="18">
    <source>
        <dbReference type="Proteomes" id="UP000006365"/>
    </source>
</evidence>
<feature type="transmembrane region" description="Helical" evidence="16">
    <location>
        <begin position="99"/>
        <end position="119"/>
    </location>
</feature>
<evidence type="ECO:0000256" key="14">
    <source>
        <dbReference type="ARBA" id="ARBA00032361"/>
    </source>
</evidence>
<proteinExistence type="inferred from homology"/>
<evidence type="ECO:0000256" key="7">
    <source>
        <dbReference type="ARBA" id="ARBA00022679"/>
    </source>
</evidence>
<feature type="transmembrane region" description="Helical" evidence="16">
    <location>
        <begin position="74"/>
        <end position="93"/>
    </location>
</feature>
<reference evidence="17 18" key="1">
    <citation type="journal article" date="2011" name="Stand. Genomic Sci.">
        <title>Complete genome sequence of Desulfobulbus propionicus type strain (1pr3).</title>
        <authorList>
            <person name="Pagani I."/>
            <person name="Lapidus A."/>
            <person name="Nolan M."/>
            <person name="Lucas S."/>
            <person name="Hammon N."/>
            <person name="Deshpande S."/>
            <person name="Cheng J.F."/>
            <person name="Chertkov O."/>
            <person name="Davenport K."/>
            <person name="Tapia R."/>
            <person name="Han C."/>
            <person name="Goodwin L."/>
            <person name="Pitluck S."/>
            <person name="Liolios K."/>
            <person name="Mavromatis K."/>
            <person name="Ivanova N."/>
            <person name="Mikhailova N."/>
            <person name="Pati A."/>
            <person name="Chen A."/>
            <person name="Palaniappan K."/>
            <person name="Land M."/>
            <person name="Hauser L."/>
            <person name="Chang Y.J."/>
            <person name="Jeffries C.D."/>
            <person name="Detter J.C."/>
            <person name="Brambilla E."/>
            <person name="Kannan K.P."/>
            <person name="Djao O.D."/>
            <person name="Rohde M."/>
            <person name="Pukall R."/>
            <person name="Spring S."/>
            <person name="Goker M."/>
            <person name="Sikorski J."/>
            <person name="Woyke T."/>
            <person name="Bristow J."/>
            <person name="Eisen J.A."/>
            <person name="Markowitz V."/>
            <person name="Hugenholtz P."/>
            <person name="Kyrpides N.C."/>
            <person name="Klenk H.P."/>
        </authorList>
    </citation>
    <scope>NUCLEOTIDE SEQUENCE [LARGE SCALE GENOMIC DNA]</scope>
    <source>
        <strain evidence="18">ATCC 33891 / DSM 2032 / 1pr3</strain>
    </source>
</reference>
<gene>
    <name evidence="17" type="ordered locus">Despr_2537</name>
</gene>
<dbReference type="PANTHER" id="PTHR14269">
    <property type="entry name" value="CDP-DIACYLGLYCEROL--GLYCEROL-3-PHOSPHATE 3-PHOSPHATIDYLTRANSFERASE-RELATED"/>
    <property type="match status" value="1"/>
</dbReference>
<dbReference type="InterPro" id="IPR050324">
    <property type="entry name" value="CDP-alcohol_PTase-I"/>
</dbReference>
<dbReference type="GO" id="GO:0012505">
    <property type="term" value="C:endomembrane system"/>
    <property type="evidence" value="ECO:0007669"/>
    <property type="project" value="UniProtKB-SubCell"/>
</dbReference>
<keyword evidence="9 16" id="KW-1133">Transmembrane helix</keyword>
<dbReference type="EMBL" id="CP002364">
    <property type="protein sequence ID" value="ADW18674.1"/>
    <property type="molecule type" value="Genomic_DNA"/>
</dbReference>
<dbReference type="GO" id="GO:0008654">
    <property type="term" value="P:phospholipid biosynthetic process"/>
    <property type="evidence" value="ECO:0007669"/>
    <property type="project" value="UniProtKB-KW"/>
</dbReference>
<keyword evidence="11 16" id="KW-0472">Membrane</keyword>
<evidence type="ECO:0000256" key="13">
    <source>
        <dbReference type="ARBA" id="ARBA00023264"/>
    </source>
</evidence>
<evidence type="ECO:0000256" key="2">
    <source>
        <dbReference type="ARBA" id="ARBA00004127"/>
    </source>
</evidence>
<dbReference type="PROSITE" id="PS00379">
    <property type="entry name" value="CDP_ALCOHOL_P_TRANSF"/>
    <property type="match status" value="1"/>
</dbReference>
<comment type="catalytic activity">
    <reaction evidence="1">
        <text>a CDP-1,2-diacyl-sn-glycerol + L-serine = a 1,2-diacyl-sn-glycero-3-phospho-L-serine + CMP + H(+)</text>
        <dbReference type="Rhea" id="RHEA:16913"/>
        <dbReference type="ChEBI" id="CHEBI:15378"/>
        <dbReference type="ChEBI" id="CHEBI:33384"/>
        <dbReference type="ChEBI" id="CHEBI:57262"/>
        <dbReference type="ChEBI" id="CHEBI:58332"/>
        <dbReference type="ChEBI" id="CHEBI:60377"/>
        <dbReference type="EC" id="2.7.8.8"/>
    </reaction>
</comment>
<dbReference type="InterPro" id="IPR004533">
    <property type="entry name" value="CDP-diaglyc--ser_O-PTrfase"/>
</dbReference>
<evidence type="ECO:0000256" key="6">
    <source>
        <dbReference type="ARBA" id="ARBA00022516"/>
    </source>
</evidence>
<keyword evidence="12" id="KW-0594">Phospholipid biosynthesis</keyword>
<evidence type="ECO:0000256" key="5">
    <source>
        <dbReference type="ARBA" id="ARBA00017171"/>
    </source>
</evidence>
<dbReference type="PANTHER" id="PTHR14269:SF61">
    <property type="entry name" value="CDP-DIACYLGLYCEROL--SERINE O-PHOSPHATIDYLTRANSFERASE"/>
    <property type="match status" value="1"/>
</dbReference>
<sequence>MESTQPTNRLYIVPCMLTICSLFSGFYSIVSSINGHFFAAAVAIMVAAVFDGLDGRVARMTGSTSTFGMELDSLCDMVAFGVAPGVLAYLWALTPYGRYGWLAAFLYVAATALRLARFNSQSVTNAGHHDFTGLPCPAAAGMIATSVMFSTHVFKTTDTVQNILLLLLVYLLSYLMVSTHRYLSFKHMDIPKEKRFQLFIGLILLLILLASEPPITLFIASLLYIFSGIFMAIRARLRRKKPEAVPQEKLPL</sequence>
<evidence type="ECO:0000256" key="3">
    <source>
        <dbReference type="ARBA" id="ARBA00010441"/>
    </source>
</evidence>
<evidence type="ECO:0000256" key="4">
    <source>
        <dbReference type="ARBA" id="ARBA00013174"/>
    </source>
</evidence>